<proteinExistence type="inferred from homology"/>
<dbReference type="OrthoDB" id="9794530at2"/>
<dbReference type="GO" id="GO:1901891">
    <property type="term" value="P:regulation of cell septum assembly"/>
    <property type="evidence" value="ECO:0007669"/>
    <property type="project" value="InterPro"/>
</dbReference>
<reference evidence="9 10" key="1">
    <citation type="submission" date="2019-03" db="EMBL/GenBank/DDBJ databases">
        <title>The complete genome sequence of Swingsia samuiensis NBRC107927(T).</title>
        <authorList>
            <person name="Chua K.-O."/>
            <person name="Chan K.-G."/>
            <person name="See-Too W.-S."/>
        </authorList>
    </citation>
    <scope>NUCLEOTIDE SEQUENCE [LARGE SCALE GENOMIC DNA]</scope>
    <source>
        <strain evidence="9 10">AH83</strain>
    </source>
</reference>
<sequence length="245" mass="26225">MSNTAPSPVSPTPMRIRARGRSFLALVLSPEPPLQDWLAGLDAQIKRSSELFRGKPIILDLSLLAHDTPDLAALYENLVTRGVRIIGIEGGDRTWDAVSSWDWPDSFAGGKPSGEIELPDQDTTSDSSKSPPSTSLGEPLIIETAIRSGQRFQNLHGDIIVLGSVSSGAELIAGGSIHIYGALRGRALAGISSKNARIFATRMEAELLALDGYYAVSEDIDPSIIGKSAQVLLQDDQVVVFPLPR</sequence>
<dbReference type="GO" id="GO:0000917">
    <property type="term" value="P:division septum assembly"/>
    <property type="evidence" value="ECO:0007669"/>
    <property type="project" value="UniProtKB-KW"/>
</dbReference>
<comment type="subunit">
    <text evidence="6">Interacts with MinD and FtsZ.</text>
</comment>
<dbReference type="Gene3D" id="2.160.20.70">
    <property type="match status" value="1"/>
</dbReference>
<comment type="function">
    <text evidence="5 6">Cell division inhibitor that blocks the formation of polar Z ring septums. Rapidly oscillates between the poles of the cell to destabilize FtsZ filaments that have formed before they mature into polar Z rings. Prevents FtsZ polymerization.</text>
</comment>
<dbReference type="PANTHER" id="PTHR34108:SF1">
    <property type="entry name" value="SEPTUM SITE-DETERMINING PROTEIN MINC"/>
    <property type="match status" value="1"/>
</dbReference>
<comment type="similarity">
    <text evidence="1 6">Belongs to the MinC family.</text>
</comment>
<accession>A0A4Y6UI66</accession>
<keyword evidence="2 6" id="KW-0132">Cell division</keyword>
<evidence type="ECO:0000259" key="8">
    <source>
        <dbReference type="Pfam" id="PF03775"/>
    </source>
</evidence>
<dbReference type="EMBL" id="CP038141">
    <property type="protein sequence ID" value="QDH16500.1"/>
    <property type="molecule type" value="Genomic_DNA"/>
</dbReference>
<organism evidence="9 10">
    <name type="scientific">Swingsia samuiensis</name>
    <dbReference type="NCBI Taxonomy" id="1293412"/>
    <lineage>
        <taxon>Bacteria</taxon>
        <taxon>Pseudomonadati</taxon>
        <taxon>Pseudomonadota</taxon>
        <taxon>Alphaproteobacteria</taxon>
        <taxon>Acetobacterales</taxon>
        <taxon>Acetobacteraceae</taxon>
        <taxon>Swingsia</taxon>
    </lineage>
</organism>
<evidence type="ECO:0000313" key="10">
    <source>
        <dbReference type="Proteomes" id="UP000316313"/>
    </source>
</evidence>
<dbReference type="InterPro" id="IPR036145">
    <property type="entry name" value="MinC_C_sf"/>
</dbReference>
<evidence type="ECO:0000256" key="3">
    <source>
        <dbReference type="ARBA" id="ARBA00023210"/>
    </source>
</evidence>
<dbReference type="InterPro" id="IPR013033">
    <property type="entry name" value="MinC"/>
</dbReference>
<keyword evidence="3 6" id="KW-0717">Septation</keyword>
<dbReference type="Proteomes" id="UP000316313">
    <property type="component" value="Chromosome"/>
</dbReference>
<evidence type="ECO:0000256" key="1">
    <source>
        <dbReference type="ARBA" id="ARBA00006291"/>
    </source>
</evidence>
<evidence type="ECO:0000256" key="4">
    <source>
        <dbReference type="ARBA" id="ARBA00023306"/>
    </source>
</evidence>
<keyword evidence="10" id="KW-1185">Reference proteome</keyword>
<dbReference type="SUPFAM" id="SSF63848">
    <property type="entry name" value="Cell-division inhibitor MinC, C-terminal domain"/>
    <property type="match status" value="1"/>
</dbReference>
<evidence type="ECO:0000313" key="9">
    <source>
        <dbReference type="EMBL" id="QDH16500.1"/>
    </source>
</evidence>
<dbReference type="NCBIfam" id="TIGR01222">
    <property type="entry name" value="minC"/>
    <property type="match status" value="1"/>
</dbReference>
<dbReference type="InterPro" id="IPR005526">
    <property type="entry name" value="Septum_form_inhib_MinC_C"/>
</dbReference>
<dbReference type="PANTHER" id="PTHR34108">
    <property type="entry name" value="SEPTUM SITE-DETERMINING PROTEIN MINC"/>
    <property type="match status" value="1"/>
</dbReference>
<evidence type="ECO:0000256" key="2">
    <source>
        <dbReference type="ARBA" id="ARBA00022618"/>
    </source>
</evidence>
<dbReference type="GO" id="GO:0000902">
    <property type="term" value="P:cell morphogenesis"/>
    <property type="evidence" value="ECO:0007669"/>
    <property type="project" value="InterPro"/>
</dbReference>
<name>A0A4Y6UI66_9PROT</name>
<dbReference type="RefSeq" id="WP_141459516.1">
    <property type="nucleotide sequence ID" value="NZ_CP038141.1"/>
</dbReference>
<dbReference type="GO" id="GO:0051302">
    <property type="term" value="P:regulation of cell division"/>
    <property type="evidence" value="ECO:0007669"/>
    <property type="project" value="InterPro"/>
</dbReference>
<feature type="domain" description="Septum formation inhibitor MinC C-terminal" evidence="8">
    <location>
        <begin position="141"/>
        <end position="240"/>
    </location>
</feature>
<feature type="compositionally biased region" description="Low complexity" evidence="7">
    <location>
        <begin position="121"/>
        <end position="135"/>
    </location>
</feature>
<evidence type="ECO:0000256" key="7">
    <source>
        <dbReference type="SAM" id="MobiDB-lite"/>
    </source>
</evidence>
<feature type="region of interest" description="Disordered" evidence="7">
    <location>
        <begin position="111"/>
        <end position="137"/>
    </location>
</feature>
<dbReference type="Gene3D" id="3.30.70.260">
    <property type="match status" value="1"/>
</dbReference>
<protein>
    <recommendedName>
        <fullName evidence="6">Probable septum site-determining protein MinC</fullName>
    </recommendedName>
</protein>
<evidence type="ECO:0000256" key="5">
    <source>
        <dbReference type="ARBA" id="ARBA00025606"/>
    </source>
</evidence>
<dbReference type="Pfam" id="PF03775">
    <property type="entry name" value="MinC_C"/>
    <property type="match status" value="1"/>
</dbReference>
<dbReference type="AlphaFoldDB" id="A0A4Y6UI66"/>
<dbReference type="KEGG" id="ssam:E3D00_02105"/>
<dbReference type="InterPro" id="IPR016098">
    <property type="entry name" value="CAP/MinC_C"/>
</dbReference>
<evidence type="ECO:0000256" key="6">
    <source>
        <dbReference type="HAMAP-Rule" id="MF_00267"/>
    </source>
</evidence>
<dbReference type="HAMAP" id="MF_00267">
    <property type="entry name" value="MinC"/>
    <property type="match status" value="1"/>
</dbReference>
<gene>
    <name evidence="6 9" type="primary">minC</name>
    <name evidence="9" type="ORF">E3D00_02105</name>
</gene>
<keyword evidence="4 6" id="KW-0131">Cell cycle</keyword>